<sequence length="196" mass="21831">MRPPAHRVHPEKKGIRVLGIAESFKKSGEKSTLAGVVMRRDLIIDGMAFGSATIEGDDATDSIISMHRSLERDDINCMLLDGLVISMYNIIDGERVATETGLPIIAITFEDSDGLEGSIKHHFDDDKWQSKLEQYRKLGRRERIMLKTGKSLFIRYWGLSQKRAVAILNSFTLQGSVPEPIKVAKLAARSHANALN</sequence>
<evidence type="ECO:0000313" key="3">
    <source>
        <dbReference type="Proteomes" id="UP000008037"/>
    </source>
</evidence>
<gene>
    <name evidence="2" type="ordered locus">Ngar_c23450</name>
</gene>
<proteinExistence type="inferred from homology"/>
<dbReference type="HOGENOM" id="CLU_095956_0_0_2"/>
<dbReference type="PIRSF" id="PIRSF006380">
    <property type="entry name" value="UCP006380"/>
    <property type="match status" value="1"/>
</dbReference>
<dbReference type="HAMAP" id="MF_00582">
    <property type="entry name" value="UPF0215"/>
    <property type="match status" value="1"/>
</dbReference>
<dbReference type="PANTHER" id="PTHR39518:SF2">
    <property type="entry name" value="UPF0215 PROTEIN MJ1150"/>
    <property type="match status" value="1"/>
</dbReference>
<comment type="similarity">
    <text evidence="1">Belongs to the UPF0215 family.</text>
</comment>
<dbReference type="BioCyc" id="CNIT1237085:G1324-2343-MONOMER"/>
<dbReference type="PANTHER" id="PTHR39518">
    <property type="entry name" value="UPF0215 PROTEIN MJ1150"/>
    <property type="match status" value="1"/>
</dbReference>
<dbReference type="Pfam" id="PF01949">
    <property type="entry name" value="Endo_dU"/>
    <property type="match status" value="1"/>
</dbReference>
<dbReference type="EMBL" id="CP002408">
    <property type="protein sequence ID" value="AFU59271.1"/>
    <property type="molecule type" value="Genomic_DNA"/>
</dbReference>
<dbReference type="GeneID" id="13794362"/>
<dbReference type="InParanoid" id="K0ID17"/>
<evidence type="ECO:0000256" key="1">
    <source>
        <dbReference type="HAMAP-Rule" id="MF_00582"/>
    </source>
</evidence>
<dbReference type="KEGG" id="nga:Ngar_c23450"/>
<dbReference type="STRING" id="1237085.Ngar_c23450"/>
<dbReference type="InterPro" id="IPR002802">
    <property type="entry name" value="Endo_dU"/>
</dbReference>
<evidence type="ECO:0000313" key="2">
    <source>
        <dbReference type="EMBL" id="AFU59271.1"/>
    </source>
</evidence>
<keyword evidence="3" id="KW-1185">Reference proteome</keyword>
<dbReference type="Gene3D" id="3.30.2170.10">
    <property type="entry name" value="archaeoglobus fulgidus dsm 4304 superfamily"/>
    <property type="match status" value="1"/>
</dbReference>
<dbReference type="OrthoDB" id="15207at2157"/>
<organism evidence="2 3">
    <name type="scientific">Nitrososphaera gargensis (strain Ga9.2)</name>
    <dbReference type="NCBI Taxonomy" id="1237085"/>
    <lineage>
        <taxon>Archaea</taxon>
        <taxon>Nitrososphaerota</taxon>
        <taxon>Nitrososphaeria</taxon>
        <taxon>Nitrososphaerales</taxon>
        <taxon>Nitrososphaeraceae</taxon>
        <taxon>Nitrososphaera</taxon>
    </lineage>
</organism>
<dbReference type="AlphaFoldDB" id="K0ID17"/>
<dbReference type="RefSeq" id="WP_015019806.1">
    <property type="nucleotide sequence ID" value="NC_018719.1"/>
</dbReference>
<reference evidence="2 3" key="1">
    <citation type="journal article" date="2012" name="Environ. Microbiol.">
        <title>The genome of the ammonia-oxidizing Candidatus Nitrososphaera gargensis: insights into metabolic versatility and environmental adaptations.</title>
        <authorList>
            <person name="Spang A."/>
            <person name="Poehlein A."/>
            <person name="Offre P."/>
            <person name="Zumbragel S."/>
            <person name="Haider S."/>
            <person name="Rychlik N."/>
            <person name="Nowka B."/>
            <person name="Schmeisser C."/>
            <person name="Lebedeva E.V."/>
            <person name="Rattei T."/>
            <person name="Bohm C."/>
            <person name="Schmid M."/>
            <person name="Galushko A."/>
            <person name="Hatzenpichler R."/>
            <person name="Weinmaier T."/>
            <person name="Daniel R."/>
            <person name="Schleper C."/>
            <person name="Spieck E."/>
            <person name="Streit W."/>
            <person name="Wagner M."/>
        </authorList>
    </citation>
    <scope>NUCLEOTIDE SEQUENCE [LARGE SCALE GENOMIC DNA]</scope>
    <source>
        <strain evidence="3">Ga9.2</strain>
    </source>
</reference>
<dbReference type="Proteomes" id="UP000008037">
    <property type="component" value="Chromosome"/>
</dbReference>
<protein>
    <recommendedName>
        <fullName evidence="1">UPF0215 protein Ngar_c23450</fullName>
    </recommendedName>
</protein>
<accession>K0ID17</accession>
<name>K0ID17_NITGG</name>